<dbReference type="RefSeq" id="WP_258213992.1">
    <property type="nucleotide sequence ID" value="NZ_JANQBD010000009.1"/>
</dbReference>
<evidence type="ECO:0000259" key="1">
    <source>
        <dbReference type="Pfam" id="PF00534"/>
    </source>
</evidence>
<dbReference type="SUPFAM" id="SSF53756">
    <property type="entry name" value="UDP-Glycosyltransferase/glycogen phosphorylase"/>
    <property type="match status" value="1"/>
</dbReference>
<dbReference type="InterPro" id="IPR050194">
    <property type="entry name" value="Glycosyltransferase_grp1"/>
</dbReference>
<sequence length="379" mass="43764">MKVLFISHSNVIKTYQHKISIISENADVEILLVVPKEYKENLNIIRGEALNNNYKFKALNAVFGRSGRQHFHFYPKLFNVLLKFKPDIIHLEEEPRSLITALTIFLSKILRLKAKVIFYTALNIKTDWKERYKIINIRRHVYSICQWYSFKHSDIGIAITDEAGKVLHDMGFAKQIEVISENCGVNLEQYKRKKERKDTKITRIGFVGRLEYLKGLHILLEAISKLEIPFQLTIIGGGDKEKYIKISKKLNLEKHIIWKDHVPHEMMCDVYENIDILVLPSITTKYVKEQFGRVLVEAMASGVPVIGSNSGGIPYVIGDAGLIFEENNVDELKECIEIISLKEGMWEILSEKGFARVKDNFTNYSIAQKLSKIYKELTE</sequence>
<dbReference type="Pfam" id="PF00534">
    <property type="entry name" value="Glycos_transf_1"/>
    <property type="match status" value="1"/>
</dbReference>
<dbReference type="EMBL" id="JANQBD010000009">
    <property type="protein sequence ID" value="MCR8632408.1"/>
    <property type="molecule type" value="Genomic_DNA"/>
</dbReference>
<dbReference type="PANTHER" id="PTHR45947">
    <property type="entry name" value="SULFOQUINOVOSYL TRANSFERASE SQD2"/>
    <property type="match status" value="1"/>
</dbReference>
<evidence type="ECO:0000313" key="2">
    <source>
        <dbReference type="EMBL" id="MCR8632408.1"/>
    </source>
</evidence>
<dbReference type="Proteomes" id="UP001300012">
    <property type="component" value="Unassembled WGS sequence"/>
</dbReference>
<gene>
    <name evidence="2" type="ORF">NV381_14470</name>
</gene>
<protein>
    <submittedName>
        <fullName evidence="2">Glycosyltransferase family 4 protein</fullName>
    </submittedName>
</protein>
<dbReference type="InterPro" id="IPR001296">
    <property type="entry name" value="Glyco_trans_1"/>
</dbReference>
<feature type="domain" description="Glycosyl transferase family 1" evidence="1">
    <location>
        <begin position="191"/>
        <end position="352"/>
    </location>
</feature>
<name>A0ABT1YGU8_9BACL</name>
<proteinExistence type="predicted"/>
<dbReference type="Gene3D" id="3.40.50.2000">
    <property type="entry name" value="Glycogen Phosphorylase B"/>
    <property type="match status" value="2"/>
</dbReference>
<accession>A0ABT1YGU8</accession>
<dbReference type="CDD" id="cd03801">
    <property type="entry name" value="GT4_PimA-like"/>
    <property type="match status" value="1"/>
</dbReference>
<evidence type="ECO:0000313" key="3">
    <source>
        <dbReference type="Proteomes" id="UP001300012"/>
    </source>
</evidence>
<dbReference type="PANTHER" id="PTHR45947:SF3">
    <property type="entry name" value="SULFOQUINOVOSYL TRANSFERASE SQD2"/>
    <property type="match status" value="1"/>
</dbReference>
<organism evidence="2 3">
    <name type="scientific">Paenibacillus radicis</name>
    <name type="common">ex Xue et al. 2023</name>
    <dbReference type="NCBI Taxonomy" id="2972489"/>
    <lineage>
        <taxon>Bacteria</taxon>
        <taxon>Bacillati</taxon>
        <taxon>Bacillota</taxon>
        <taxon>Bacilli</taxon>
        <taxon>Bacillales</taxon>
        <taxon>Paenibacillaceae</taxon>
        <taxon>Paenibacillus</taxon>
    </lineage>
</organism>
<comment type="caution">
    <text evidence="2">The sequence shown here is derived from an EMBL/GenBank/DDBJ whole genome shotgun (WGS) entry which is preliminary data.</text>
</comment>
<keyword evidence="3" id="KW-1185">Reference proteome</keyword>
<reference evidence="2 3" key="1">
    <citation type="submission" date="2022-08" db="EMBL/GenBank/DDBJ databases">
        <title>Paenibacillus endoradicis sp. nov., Paenibacillus radicibacter sp. nov and Paenibacillus pararadicis sp. nov., three cold-adapted plant growth-promoting bacteria isolated from root of Larix gmelinii in Great Khingan.</title>
        <authorList>
            <person name="Xue H."/>
        </authorList>
    </citation>
    <scope>NUCLEOTIDE SEQUENCE [LARGE SCALE GENOMIC DNA]</scope>
    <source>
        <strain evidence="2 3">N5-1-1-5</strain>
    </source>
</reference>